<dbReference type="EMBL" id="KN818439">
    <property type="protein sequence ID" value="KIL56189.1"/>
    <property type="molecule type" value="Genomic_DNA"/>
</dbReference>
<keyword evidence="1" id="KW-0732">Signal</keyword>
<dbReference type="AlphaFoldDB" id="A0A0C2SQ85"/>
<evidence type="ECO:0000256" key="1">
    <source>
        <dbReference type="SAM" id="SignalP"/>
    </source>
</evidence>
<feature type="chain" id="PRO_5002155723" evidence="1">
    <location>
        <begin position="24"/>
        <end position="99"/>
    </location>
</feature>
<protein>
    <submittedName>
        <fullName evidence="2">Uncharacterized protein</fullName>
    </submittedName>
</protein>
<proteinExistence type="predicted"/>
<name>A0A0C2SQ85_AMAMK</name>
<dbReference type="Proteomes" id="UP000054549">
    <property type="component" value="Unassembled WGS sequence"/>
</dbReference>
<feature type="signal peptide" evidence="1">
    <location>
        <begin position="1"/>
        <end position="23"/>
    </location>
</feature>
<dbReference type="HOGENOM" id="CLU_2333181_0_0_1"/>
<dbReference type="InParanoid" id="A0A0C2SQ85"/>
<evidence type="ECO:0000313" key="3">
    <source>
        <dbReference type="Proteomes" id="UP000054549"/>
    </source>
</evidence>
<accession>A0A0C2SQ85</accession>
<gene>
    <name evidence="2" type="ORF">M378DRAFT_172896</name>
</gene>
<keyword evidence="3" id="KW-1185">Reference proteome</keyword>
<sequence>MIAGLTIGLLFFGALIWPNRPWGNVVGCILYWMLPSSRSSQHNDDVFDLVQLKRNVTPYRSTNFAAAQQVSVWVFVPGTTYTASSFCWHIEQGRGFWTV</sequence>
<reference evidence="2 3" key="1">
    <citation type="submission" date="2014-04" db="EMBL/GenBank/DDBJ databases">
        <title>Evolutionary Origins and Diversification of the Mycorrhizal Mutualists.</title>
        <authorList>
            <consortium name="DOE Joint Genome Institute"/>
            <consortium name="Mycorrhizal Genomics Consortium"/>
            <person name="Kohler A."/>
            <person name="Kuo A."/>
            <person name="Nagy L.G."/>
            <person name="Floudas D."/>
            <person name="Copeland A."/>
            <person name="Barry K.W."/>
            <person name="Cichocki N."/>
            <person name="Veneault-Fourrey C."/>
            <person name="LaButti K."/>
            <person name="Lindquist E.A."/>
            <person name="Lipzen A."/>
            <person name="Lundell T."/>
            <person name="Morin E."/>
            <person name="Murat C."/>
            <person name="Riley R."/>
            <person name="Ohm R."/>
            <person name="Sun H."/>
            <person name="Tunlid A."/>
            <person name="Henrissat B."/>
            <person name="Grigoriev I.V."/>
            <person name="Hibbett D.S."/>
            <person name="Martin F."/>
        </authorList>
    </citation>
    <scope>NUCLEOTIDE SEQUENCE [LARGE SCALE GENOMIC DNA]</scope>
    <source>
        <strain evidence="2 3">Koide BX008</strain>
    </source>
</reference>
<evidence type="ECO:0000313" key="2">
    <source>
        <dbReference type="EMBL" id="KIL56189.1"/>
    </source>
</evidence>
<organism evidence="2 3">
    <name type="scientific">Amanita muscaria (strain Koide BX008)</name>
    <dbReference type="NCBI Taxonomy" id="946122"/>
    <lineage>
        <taxon>Eukaryota</taxon>
        <taxon>Fungi</taxon>
        <taxon>Dikarya</taxon>
        <taxon>Basidiomycota</taxon>
        <taxon>Agaricomycotina</taxon>
        <taxon>Agaricomycetes</taxon>
        <taxon>Agaricomycetidae</taxon>
        <taxon>Agaricales</taxon>
        <taxon>Pluteineae</taxon>
        <taxon>Amanitaceae</taxon>
        <taxon>Amanita</taxon>
    </lineage>
</organism>